<dbReference type="PANTHER" id="PTHR22781">
    <property type="entry name" value="DELTA ADAPTIN-RELATED"/>
    <property type="match status" value="1"/>
</dbReference>
<dbReference type="GO" id="GO:0006623">
    <property type="term" value="P:protein targeting to vacuole"/>
    <property type="evidence" value="ECO:0007669"/>
    <property type="project" value="TreeGrafter"/>
</dbReference>
<keyword evidence="3" id="KW-0813">Transport</keyword>
<comment type="caution">
    <text evidence="9">The sequence shown here is derived from an EMBL/GenBank/DDBJ whole genome shotgun (WGS) entry which is preliminary data.</text>
</comment>
<feature type="compositionally biased region" description="Basic and acidic residues" evidence="7">
    <location>
        <begin position="420"/>
        <end position="431"/>
    </location>
</feature>
<dbReference type="Pfam" id="PF06375">
    <property type="entry name" value="AP3D1"/>
    <property type="match status" value="1"/>
</dbReference>
<dbReference type="SMART" id="SM01354">
    <property type="entry name" value="BLVR"/>
    <property type="match status" value="1"/>
</dbReference>
<dbReference type="PANTHER" id="PTHR22781:SF12">
    <property type="entry name" value="AP-3 COMPLEX SUBUNIT DELTA-1"/>
    <property type="match status" value="1"/>
</dbReference>
<evidence type="ECO:0000256" key="3">
    <source>
        <dbReference type="ARBA" id="ARBA00022448"/>
    </source>
</evidence>
<evidence type="ECO:0000256" key="6">
    <source>
        <dbReference type="ARBA" id="ARBA00023136"/>
    </source>
</evidence>
<dbReference type="GO" id="GO:0098830">
    <property type="term" value="C:presynaptic endosome"/>
    <property type="evidence" value="ECO:0007669"/>
    <property type="project" value="TreeGrafter"/>
</dbReference>
<evidence type="ECO:0000256" key="4">
    <source>
        <dbReference type="ARBA" id="ARBA00022737"/>
    </source>
</evidence>
<feature type="region of interest" description="Disordered" evidence="7">
    <location>
        <begin position="420"/>
        <end position="535"/>
    </location>
</feature>
<dbReference type="InterPro" id="IPR010474">
    <property type="entry name" value="AP3D_dom_metazoa"/>
</dbReference>
<dbReference type="GO" id="GO:0043195">
    <property type="term" value="C:terminal bouton"/>
    <property type="evidence" value="ECO:0007669"/>
    <property type="project" value="TreeGrafter"/>
</dbReference>
<evidence type="ECO:0000256" key="2">
    <source>
        <dbReference type="ARBA" id="ARBA00006613"/>
    </source>
</evidence>
<feature type="compositionally biased region" description="Basic and acidic residues" evidence="7">
    <location>
        <begin position="441"/>
        <end position="464"/>
    </location>
</feature>
<sequence>MEFGSRQGHVIAAQLMDVCIRVPAIRKFAVTEMAQLLEVYASTSQFTIMQEVLLAATFLCGEFASELDNQEQTLRAIVKYKTLPQHIEAVFIQNIFKLFVNIMLKLEVAEKYDDILALVDVILTRLSDAVMSGELEVQERASTTCVMLKIIKEAMEIKKKEDSSLITDNEGIEKPIIDASRTLAGELMVLFTGELNPVAPKAQKKVPIPEGLDLDSWINEPEEPSDTDSDSEIIFTLSYFPSDTDSDSEIVDNLFVKPEKGSFKSEKYQPELTEEELQKIREARKYEQLNNPHYLKGGISKKSFDSTNGNIQTIDNIPVKELDLNIPLKLAGQKRSDKYLNLDKDKKKSNKKKGKKSKKHKLESSSDENEQEIAATLVVNRNLELPEGATLSDSESSHGNMDDPHRALDIDLELPATLEVLKKKEATTDRIKKSKKSKKKVEKEKDVLLINEKESHDDNTRTNNEDVEPGNGQEKKPKKKSKKDKKDGDKKEKRRKKDKTRNKDGKTKSSTRIKMPEPGYEEAVGISTPSKEFQS</sequence>
<evidence type="ECO:0000313" key="10">
    <source>
        <dbReference type="Proteomes" id="UP001458880"/>
    </source>
</evidence>
<dbReference type="InterPro" id="IPR011989">
    <property type="entry name" value="ARM-like"/>
</dbReference>
<feature type="region of interest" description="Disordered" evidence="7">
    <location>
        <begin position="339"/>
        <end position="405"/>
    </location>
</feature>
<feature type="compositionally biased region" description="Basic residues" evidence="7">
    <location>
        <begin position="347"/>
        <end position="361"/>
    </location>
</feature>
<dbReference type="AlphaFoldDB" id="A0AAW1N672"/>
<evidence type="ECO:0000256" key="5">
    <source>
        <dbReference type="ARBA" id="ARBA00022927"/>
    </source>
</evidence>
<evidence type="ECO:0000313" key="9">
    <source>
        <dbReference type="EMBL" id="KAK9753948.1"/>
    </source>
</evidence>
<feature type="domain" description="AP-3 complex subunit delta" evidence="8">
    <location>
        <begin position="272"/>
        <end position="413"/>
    </location>
</feature>
<evidence type="ECO:0000256" key="1">
    <source>
        <dbReference type="ARBA" id="ARBA00004308"/>
    </source>
</evidence>
<dbReference type="GO" id="GO:1904115">
    <property type="term" value="C:axon cytoplasm"/>
    <property type="evidence" value="ECO:0007669"/>
    <property type="project" value="GOC"/>
</dbReference>
<evidence type="ECO:0000259" key="8">
    <source>
        <dbReference type="SMART" id="SM01354"/>
    </source>
</evidence>
<evidence type="ECO:0000256" key="7">
    <source>
        <dbReference type="SAM" id="MobiDB-lite"/>
    </source>
</evidence>
<dbReference type="GO" id="GO:0048499">
    <property type="term" value="P:synaptic vesicle membrane organization"/>
    <property type="evidence" value="ECO:0007669"/>
    <property type="project" value="TreeGrafter"/>
</dbReference>
<name>A0AAW1N672_POPJA</name>
<reference evidence="9 10" key="1">
    <citation type="journal article" date="2024" name="BMC Genomics">
        <title>De novo assembly and annotation of Popillia japonica's genome with initial clues to its potential as an invasive pest.</title>
        <authorList>
            <person name="Cucini C."/>
            <person name="Boschi S."/>
            <person name="Funari R."/>
            <person name="Cardaioli E."/>
            <person name="Iannotti N."/>
            <person name="Marturano G."/>
            <person name="Paoli F."/>
            <person name="Bruttini M."/>
            <person name="Carapelli A."/>
            <person name="Frati F."/>
            <person name="Nardi F."/>
        </authorList>
    </citation>
    <scope>NUCLEOTIDE SEQUENCE [LARGE SCALE GENOMIC DNA]</scope>
    <source>
        <strain evidence="9">DMR45628</strain>
    </source>
</reference>
<comment type="subcellular location">
    <subcellularLocation>
        <location evidence="1">Endomembrane system</location>
    </subcellularLocation>
</comment>
<dbReference type="GO" id="GO:0010008">
    <property type="term" value="C:endosome membrane"/>
    <property type="evidence" value="ECO:0007669"/>
    <property type="project" value="TreeGrafter"/>
</dbReference>
<dbReference type="Proteomes" id="UP001458880">
    <property type="component" value="Unassembled WGS sequence"/>
</dbReference>
<dbReference type="GO" id="GO:0098943">
    <property type="term" value="P:neurotransmitter receptor transport, postsynaptic endosome to lysosome"/>
    <property type="evidence" value="ECO:0007669"/>
    <property type="project" value="TreeGrafter"/>
</dbReference>
<dbReference type="GO" id="GO:0030123">
    <property type="term" value="C:AP-3 adaptor complex"/>
    <property type="evidence" value="ECO:0007669"/>
    <property type="project" value="InterPro"/>
</dbReference>
<gene>
    <name evidence="9" type="ORF">QE152_g1622</name>
</gene>
<proteinExistence type="inferred from homology"/>
<dbReference type="GO" id="GO:0016182">
    <property type="term" value="P:synaptic vesicle budding from endosome"/>
    <property type="evidence" value="ECO:0007669"/>
    <property type="project" value="TreeGrafter"/>
</dbReference>
<dbReference type="GO" id="GO:0006896">
    <property type="term" value="P:Golgi to vacuole transport"/>
    <property type="evidence" value="ECO:0007669"/>
    <property type="project" value="TreeGrafter"/>
</dbReference>
<protein>
    <submittedName>
        <fullName evidence="9">AP-3 complex subunit delta-1</fullName>
    </submittedName>
</protein>
<keyword evidence="4" id="KW-0677">Repeat</keyword>
<keyword evidence="5" id="KW-0653">Protein transport</keyword>
<accession>A0AAW1N672</accession>
<keyword evidence="10" id="KW-1185">Reference proteome</keyword>
<dbReference type="GO" id="GO:0048490">
    <property type="term" value="P:anterograde synaptic vesicle transport"/>
    <property type="evidence" value="ECO:0007669"/>
    <property type="project" value="TreeGrafter"/>
</dbReference>
<organism evidence="9 10">
    <name type="scientific">Popillia japonica</name>
    <name type="common">Japanese beetle</name>
    <dbReference type="NCBI Taxonomy" id="7064"/>
    <lineage>
        <taxon>Eukaryota</taxon>
        <taxon>Metazoa</taxon>
        <taxon>Ecdysozoa</taxon>
        <taxon>Arthropoda</taxon>
        <taxon>Hexapoda</taxon>
        <taxon>Insecta</taxon>
        <taxon>Pterygota</taxon>
        <taxon>Neoptera</taxon>
        <taxon>Endopterygota</taxon>
        <taxon>Coleoptera</taxon>
        <taxon>Polyphaga</taxon>
        <taxon>Scarabaeiformia</taxon>
        <taxon>Scarabaeidae</taxon>
        <taxon>Rutelinae</taxon>
        <taxon>Popillia</taxon>
    </lineage>
</organism>
<dbReference type="InterPro" id="IPR017105">
    <property type="entry name" value="AP3_complex_dsu"/>
</dbReference>
<keyword evidence="6" id="KW-0472">Membrane</keyword>
<dbReference type="EMBL" id="JASPKY010000009">
    <property type="protein sequence ID" value="KAK9753948.1"/>
    <property type="molecule type" value="Genomic_DNA"/>
</dbReference>
<comment type="similarity">
    <text evidence="2">Belongs to the adaptor complexes large subunit family.</text>
</comment>
<dbReference type="Gene3D" id="1.25.10.10">
    <property type="entry name" value="Leucine-rich Repeat Variant"/>
    <property type="match status" value="1"/>
</dbReference>